<organism evidence="1 2">
    <name type="scientific">Aquilegia coerulea</name>
    <name type="common">Rocky mountain columbine</name>
    <dbReference type="NCBI Taxonomy" id="218851"/>
    <lineage>
        <taxon>Eukaryota</taxon>
        <taxon>Viridiplantae</taxon>
        <taxon>Streptophyta</taxon>
        <taxon>Embryophyta</taxon>
        <taxon>Tracheophyta</taxon>
        <taxon>Spermatophyta</taxon>
        <taxon>Magnoliopsida</taxon>
        <taxon>Ranunculales</taxon>
        <taxon>Ranunculaceae</taxon>
        <taxon>Thalictroideae</taxon>
        <taxon>Aquilegia</taxon>
    </lineage>
</organism>
<dbReference type="EMBL" id="KZ305039">
    <property type="protein sequence ID" value="PIA41323.1"/>
    <property type="molecule type" value="Genomic_DNA"/>
</dbReference>
<sequence length="153" mass="16692">MAFKSMGYLRTMASRTMATSTIPKMKPYAPTVDAQLHNTKPGPIKGESVPVYATMGAIMLAFSFVFVTAKQHLAYSPAVHISKKKRSSLPELSDPDSAVDGSEKFVKRSLFRKVAHAKSNNPTIPNPIRGDVYTRPVQAETLKSVGVNPSTRI</sequence>
<dbReference type="OrthoDB" id="2013913at2759"/>
<accession>A0A2G5DCV9</accession>
<protein>
    <submittedName>
        <fullName evidence="1">Uncharacterized protein</fullName>
    </submittedName>
</protein>
<gene>
    <name evidence="1" type="ORF">AQUCO_02200020v1</name>
</gene>
<dbReference type="InParanoid" id="A0A2G5DCV9"/>
<dbReference type="PANTHER" id="PTHR33919:SF11">
    <property type="entry name" value="EXPRESSED PROTEIN"/>
    <property type="match status" value="1"/>
</dbReference>
<dbReference type="PANTHER" id="PTHR33919">
    <property type="entry name" value="OS09G0127700 PROTEIN"/>
    <property type="match status" value="1"/>
</dbReference>
<name>A0A2G5DCV9_AQUCA</name>
<evidence type="ECO:0000313" key="2">
    <source>
        <dbReference type="Proteomes" id="UP000230069"/>
    </source>
</evidence>
<proteinExistence type="predicted"/>
<reference evidence="1 2" key="1">
    <citation type="submission" date="2017-09" db="EMBL/GenBank/DDBJ databases">
        <title>WGS assembly of Aquilegia coerulea Goldsmith.</title>
        <authorList>
            <person name="Hodges S."/>
            <person name="Kramer E."/>
            <person name="Nordborg M."/>
            <person name="Tomkins J."/>
            <person name="Borevitz J."/>
            <person name="Derieg N."/>
            <person name="Yan J."/>
            <person name="Mihaltcheva S."/>
            <person name="Hayes R.D."/>
            <person name="Rokhsar D."/>
        </authorList>
    </citation>
    <scope>NUCLEOTIDE SEQUENCE [LARGE SCALE GENOMIC DNA]</scope>
    <source>
        <strain evidence="2">cv. Goldsmith</strain>
    </source>
</reference>
<dbReference type="AlphaFoldDB" id="A0A2G5DCV9"/>
<dbReference type="STRING" id="218851.A0A2G5DCV9"/>
<evidence type="ECO:0000313" key="1">
    <source>
        <dbReference type="EMBL" id="PIA41323.1"/>
    </source>
</evidence>
<dbReference type="Proteomes" id="UP000230069">
    <property type="component" value="Unassembled WGS sequence"/>
</dbReference>
<keyword evidence="2" id="KW-1185">Reference proteome</keyword>